<name>W2SCG9_CYPE1</name>
<evidence type="ECO:0000259" key="5">
    <source>
        <dbReference type="Pfam" id="PF23411"/>
    </source>
</evidence>
<feature type="region of interest" description="Disordered" evidence="4">
    <location>
        <begin position="1166"/>
        <end position="1202"/>
    </location>
</feature>
<dbReference type="GO" id="GO:0016236">
    <property type="term" value="P:macroautophagy"/>
    <property type="evidence" value="ECO:0007669"/>
    <property type="project" value="TreeGrafter"/>
</dbReference>
<feature type="compositionally biased region" description="Polar residues" evidence="4">
    <location>
        <begin position="659"/>
        <end position="686"/>
    </location>
</feature>
<dbReference type="EMBL" id="KB822712">
    <property type="protein sequence ID" value="ETN45629.1"/>
    <property type="molecule type" value="Genomic_DNA"/>
</dbReference>
<dbReference type="HOGENOM" id="CLU_001285_0_0_1"/>
<feature type="region of interest" description="Disordered" evidence="4">
    <location>
        <begin position="343"/>
        <end position="363"/>
    </location>
</feature>
<evidence type="ECO:0000256" key="1">
    <source>
        <dbReference type="ARBA" id="ARBA00022448"/>
    </source>
</evidence>
<keyword evidence="1" id="KW-0813">Transport</keyword>
<feature type="region of interest" description="Disordered" evidence="4">
    <location>
        <begin position="1241"/>
        <end position="1271"/>
    </location>
</feature>
<dbReference type="GO" id="GO:0006623">
    <property type="term" value="P:protein targeting to vacuole"/>
    <property type="evidence" value="ECO:0007669"/>
    <property type="project" value="InterPro"/>
</dbReference>
<feature type="region of interest" description="Disordered" evidence="4">
    <location>
        <begin position="1"/>
        <end position="47"/>
    </location>
</feature>
<evidence type="ECO:0000256" key="3">
    <source>
        <dbReference type="PROSITE-ProRule" id="PRU01006"/>
    </source>
</evidence>
<proteinExistence type="predicted"/>
<accession>W2SCG9</accession>
<dbReference type="GO" id="GO:0034058">
    <property type="term" value="P:endosomal vesicle fusion"/>
    <property type="evidence" value="ECO:0007669"/>
    <property type="project" value="TreeGrafter"/>
</dbReference>
<keyword evidence="2" id="KW-0653">Protein transport</keyword>
<dbReference type="InParanoid" id="W2SCG9"/>
<dbReference type="InterPro" id="IPR036322">
    <property type="entry name" value="WD40_repeat_dom_sf"/>
</dbReference>
<dbReference type="Proteomes" id="UP000030752">
    <property type="component" value="Unassembled WGS sequence"/>
</dbReference>
<keyword evidence="7" id="KW-1185">Reference proteome</keyword>
<dbReference type="eggNOG" id="KOG2066">
    <property type="taxonomic scope" value="Eukaryota"/>
</dbReference>
<organism evidence="6 7">
    <name type="scientific">Cyphellophora europaea (strain CBS 101466)</name>
    <name type="common">Phialophora europaea</name>
    <dbReference type="NCBI Taxonomy" id="1220924"/>
    <lineage>
        <taxon>Eukaryota</taxon>
        <taxon>Fungi</taxon>
        <taxon>Dikarya</taxon>
        <taxon>Ascomycota</taxon>
        <taxon>Pezizomycotina</taxon>
        <taxon>Eurotiomycetes</taxon>
        <taxon>Chaetothyriomycetidae</taxon>
        <taxon>Chaetothyriales</taxon>
        <taxon>Cyphellophoraceae</taxon>
        <taxon>Cyphellophora</taxon>
    </lineage>
</organism>
<dbReference type="FunCoup" id="W2SCG9">
    <property type="interactions" value="666"/>
</dbReference>
<dbReference type="Pfam" id="PF23411">
    <property type="entry name" value="Beta-prop_Vps41"/>
    <property type="match status" value="2"/>
</dbReference>
<feature type="compositionally biased region" description="Polar residues" evidence="4">
    <location>
        <begin position="1"/>
        <end position="20"/>
    </location>
</feature>
<gene>
    <name evidence="6" type="ORF">HMPREF1541_09461</name>
</gene>
<dbReference type="Gene3D" id="2.130.10.10">
    <property type="entry name" value="YVTN repeat-like/Quinoprotein amine dehydrogenase"/>
    <property type="match status" value="1"/>
</dbReference>
<dbReference type="PANTHER" id="PTHR12616">
    <property type="entry name" value="VACUOLAR PROTEIN SORTING VPS41"/>
    <property type="match status" value="1"/>
</dbReference>
<feature type="compositionally biased region" description="Polar residues" evidence="4">
    <location>
        <begin position="1178"/>
        <end position="1195"/>
    </location>
</feature>
<dbReference type="PANTHER" id="PTHR12616:SF1">
    <property type="entry name" value="VACUOLAR PROTEIN SORTING-ASSOCIATED PROTEIN 41 HOMOLOG"/>
    <property type="match status" value="1"/>
</dbReference>
<feature type="domain" description="Vps41 beta-propeller" evidence="5">
    <location>
        <begin position="365"/>
        <end position="493"/>
    </location>
</feature>
<protein>
    <recommendedName>
        <fullName evidence="5">Vps41 beta-propeller domain-containing protein</fullName>
    </recommendedName>
</protein>
<dbReference type="OrthoDB" id="244107at2759"/>
<dbReference type="STRING" id="1220924.W2SCG9"/>
<evidence type="ECO:0000256" key="4">
    <source>
        <dbReference type="SAM" id="MobiDB-lite"/>
    </source>
</evidence>
<dbReference type="GO" id="GO:0005770">
    <property type="term" value="C:late endosome"/>
    <property type="evidence" value="ECO:0007669"/>
    <property type="project" value="TreeGrafter"/>
</dbReference>
<dbReference type="GO" id="GO:0009267">
    <property type="term" value="P:cellular response to starvation"/>
    <property type="evidence" value="ECO:0007669"/>
    <property type="project" value="TreeGrafter"/>
</dbReference>
<dbReference type="PROSITE" id="PS50236">
    <property type="entry name" value="CHCR"/>
    <property type="match status" value="1"/>
</dbReference>
<dbReference type="InterPro" id="IPR057780">
    <property type="entry name" value="Beta-prop_Vps41"/>
</dbReference>
<evidence type="ECO:0000313" key="7">
    <source>
        <dbReference type="Proteomes" id="UP000030752"/>
    </source>
</evidence>
<feature type="region of interest" description="Disordered" evidence="4">
    <location>
        <begin position="132"/>
        <end position="160"/>
    </location>
</feature>
<sequence length="1306" mass="142856">MAVGEGSSSPEDGIKSTSQEDGPAEPKSPSSNESDGNDDEEEEEEPRLKYANLTKNLGSLYRGGDAASSFFVAGEKLIIGTDNGSVNVLTLPTLDVLKRYQAHTAAVLSISISPYPPPLPTLKLDATQRLVSEAAQQEREASPARQSPTGKDSPRQIPVPQTPANQIYIASSSQDGNVCIQSLVDAKDVQVRNFARPVQSVALSPEYKSDRSYLSGGRAGSLILTVGGQIGQKTNATTTGTAAAASGWLGSMGLGSNSGSDKVLHSGEGIISTIRWSLSGKFVLWVNEQGIKIMRSNLHLSSAQSGLEWKRISHIDRPDRPAWEDMAGFWRARVEWIDKNNLESDNRDTQSDLKAPSPANGGLAASSEEVLVGWGDSVWMIRVLPGDEQALKLSSESKPRAEVTTIIRFDDCTISGVSLYTPSTLLVLAYLEKKQSAKATDSSNGAKKGRRKRNALEPELRLIDIHTKEEIDSDTLTMSRFETLTSPDYHLSILPPMRVPAGLAQRGYLGQIGGAIGTGMTTVGSGLYTGVETVGQGVWDATMYGPRKLGANRLFSTGDSIRSGRPDSDKQLSGKEQRNYLTGWLPGFGSLAGQQDEEARDVAQTRGMKIFLFSPFDCIVAVRRNLADRLQWLVSMERYEQAWKLLDEHPEAAGAISEPSDSNPETPSKASSIAKSGSVTSGPSAQGRQHASLAEFFADNTSMTSTVKGKSEKYSATEKEKRRIGELWLKQLVAAKQWVEAGEVAGKALNTTTRWEHWVWIFIKNQKFDEISPYVPTLDLTPPLPSLVFEIILGHYVAIDRQRFRELLDQWPSDIFDISSISTAIEGQLASVEQGSEDSRILQECLAKLFLADGQYDEALRCYIRLQDADTALTLIKDHHLIEAITDDIPAFVQLRVSAQQLKSAPREELEDLASEPIKLLVDEAEHGVVDPASVVEQLDAADLSVFLYFYLRGLWLGEGSGSKAPSTPLRGHHGRLNSLAADAGKIIVEQFADKAVSLFAEYDRPLLSDFLHASTAYTFDLAVKTCEQLHYVPELVFLLSKTGQMKKALFLIIDELNDVKAAIDFAKEQDDKDLWDDFLEYSMSRPRFISGLLSEVGMAIDPITLVKRIPSGLEIQGLKDGLKKMIREYDLQDSISSGVAQVLASEVAVRMQTLRQGRRKGIKFEVPLTPKKEAALSESQTPSEQGTATPGQKTEQQRGELGHCASCHRPFRPEGEKETLVGFACGHVYHVSHLLHGPDAEGEGPSYLPGLHKGRDGEHDEDEDRGFTRSVGPKVTNARLLREKIALVGGCAVCKDQRARVREVE</sequence>
<feature type="region of interest" description="Disordered" evidence="4">
    <location>
        <begin position="654"/>
        <end position="686"/>
    </location>
</feature>
<feature type="repeat" description="CHCR" evidence="3">
    <location>
        <begin position="923"/>
        <end position="1092"/>
    </location>
</feature>
<evidence type="ECO:0000313" key="6">
    <source>
        <dbReference type="EMBL" id="ETN45629.1"/>
    </source>
</evidence>
<dbReference type="Pfam" id="PF23556">
    <property type="entry name" value="TPR_Vps41"/>
    <property type="match status" value="1"/>
</dbReference>
<dbReference type="RefSeq" id="XP_008712357.1">
    <property type="nucleotide sequence ID" value="XM_008714135.1"/>
</dbReference>
<dbReference type="GO" id="GO:0030897">
    <property type="term" value="C:HOPS complex"/>
    <property type="evidence" value="ECO:0007669"/>
    <property type="project" value="TreeGrafter"/>
</dbReference>
<dbReference type="VEuPathDB" id="FungiDB:HMPREF1541_09461"/>
<dbReference type="GeneID" id="19976800"/>
<dbReference type="InterPro" id="IPR015943">
    <property type="entry name" value="WD40/YVTN_repeat-like_dom_sf"/>
</dbReference>
<feature type="domain" description="Vps41 beta-propeller" evidence="5">
    <location>
        <begin position="167"/>
        <end position="342"/>
    </location>
</feature>
<dbReference type="InterPro" id="IPR011990">
    <property type="entry name" value="TPR-like_helical_dom_sf"/>
</dbReference>
<dbReference type="InterPro" id="IPR045111">
    <property type="entry name" value="Vps41/Vps8"/>
</dbReference>
<dbReference type="InterPro" id="IPR000547">
    <property type="entry name" value="Clathrin_H-chain/VPS_repeat"/>
</dbReference>
<feature type="compositionally biased region" description="Acidic residues" evidence="4">
    <location>
        <begin position="35"/>
        <end position="45"/>
    </location>
</feature>
<reference evidence="6 7" key="1">
    <citation type="submission" date="2013-03" db="EMBL/GenBank/DDBJ databases">
        <title>The Genome Sequence of Phialophora europaea CBS 101466.</title>
        <authorList>
            <consortium name="The Broad Institute Genomics Platform"/>
            <person name="Cuomo C."/>
            <person name="de Hoog S."/>
            <person name="Gorbushina A."/>
            <person name="Walker B."/>
            <person name="Young S.K."/>
            <person name="Zeng Q."/>
            <person name="Gargeya S."/>
            <person name="Fitzgerald M."/>
            <person name="Haas B."/>
            <person name="Abouelleil A."/>
            <person name="Allen A.W."/>
            <person name="Alvarado L."/>
            <person name="Arachchi H.M."/>
            <person name="Berlin A.M."/>
            <person name="Chapman S.B."/>
            <person name="Gainer-Dewar J."/>
            <person name="Goldberg J."/>
            <person name="Griggs A."/>
            <person name="Gujja S."/>
            <person name="Hansen M."/>
            <person name="Howarth C."/>
            <person name="Imamovic A."/>
            <person name="Ireland A."/>
            <person name="Larimer J."/>
            <person name="McCowan C."/>
            <person name="Murphy C."/>
            <person name="Pearson M."/>
            <person name="Poon T.W."/>
            <person name="Priest M."/>
            <person name="Roberts A."/>
            <person name="Saif S."/>
            <person name="Shea T."/>
            <person name="Sisk P."/>
            <person name="Sykes S."/>
            <person name="Wortman J."/>
            <person name="Nusbaum C."/>
            <person name="Birren B."/>
        </authorList>
    </citation>
    <scope>NUCLEOTIDE SEQUENCE [LARGE SCALE GENOMIC DNA]</scope>
    <source>
        <strain evidence="6 7">CBS 101466</strain>
    </source>
</reference>
<dbReference type="SUPFAM" id="SSF50978">
    <property type="entry name" value="WD40 repeat-like"/>
    <property type="match status" value="1"/>
</dbReference>
<dbReference type="Gene3D" id="1.25.40.10">
    <property type="entry name" value="Tetratricopeptide repeat domain"/>
    <property type="match status" value="1"/>
</dbReference>
<evidence type="ECO:0000256" key="2">
    <source>
        <dbReference type="ARBA" id="ARBA00022927"/>
    </source>
</evidence>